<keyword evidence="3" id="KW-1185">Reference proteome</keyword>
<protein>
    <submittedName>
        <fullName evidence="2">Uncharacterized protein</fullName>
    </submittedName>
</protein>
<evidence type="ECO:0000313" key="2">
    <source>
        <dbReference type="EMBL" id="GID73355.1"/>
    </source>
</evidence>
<feature type="region of interest" description="Disordered" evidence="1">
    <location>
        <begin position="1"/>
        <end position="46"/>
    </location>
</feature>
<gene>
    <name evidence="2" type="ORF">Ade02nite_19960</name>
</gene>
<proteinExistence type="predicted"/>
<dbReference type="EMBL" id="BOMI01000033">
    <property type="protein sequence ID" value="GID73355.1"/>
    <property type="molecule type" value="Genomic_DNA"/>
</dbReference>
<dbReference type="RefSeq" id="WP_344301225.1">
    <property type="nucleotide sequence ID" value="NZ_BAAABO010000029.1"/>
</dbReference>
<evidence type="ECO:0000256" key="1">
    <source>
        <dbReference type="SAM" id="MobiDB-lite"/>
    </source>
</evidence>
<evidence type="ECO:0000313" key="3">
    <source>
        <dbReference type="Proteomes" id="UP000609879"/>
    </source>
</evidence>
<accession>A0ABQ3Y062</accession>
<reference evidence="2 3" key="1">
    <citation type="submission" date="2021-01" db="EMBL/GenBank/DDBJ databases">
        <title>Whole genome shotgun sequence of Actinoplanes deccanensis NBRC 13994.</title>
        <authorList>
            <person name="Komaki H."/>
            <person name="Tamura T."/>
        </authorList>
    </citation>
    <scope>NUCLEOTIDE SEQUENCE [LARGE SCALE GENOMIC DNA]</scope>
    <source>
        <strain evidence="2 3">NBRC 13994</strain>
    </source>
</reference>
<comment type="caution">
    <text evidence="2">The sequence shown here is derived from an EMBL/GenBank/DDBJ whole genome shotgun (WGS) entry which is preliminary data.</text>
</comment>
<name>A0ABQ3Y062_9ACTN</name>
<feature type="compositionally biased region" description="Acidic residues" evidence="1">
    <location>
        <begin position="1"/>
        <end position="12"/>
    </location>
</feature>
<sequence length="116" mass="12343">MAAEVAGEDETEAGPAVTSPQRRNDRRNHEPSWCTKRSHDEYPGLHKSAATTVGSRRAFVGEGEVTVYLKQGMDGPVWVSVCAAHMSSATASVPLRDAAVLRDALTALLKAAGHES</sequence>
<dbReference type="Proteomes" id="UP000609879">
    <property type="component" value="Unassembled WGS sequence"/>
</dbReference>
<organism evidence="2 3">
    <name type="scientific">Paractinoplanes deccanensis</name>
    <dbReference type="NCBI Taxonomy" id="113561"/>
    <lineage>
        <taxon>Bacteria</taxon>
        <taxon>Bacillati</taxon>
        <taxon>Actinomycetota</taxon>
        <taxon>Actinomycetes</taxon>
        <taxon>Micromonosporales</taxon>
        <taxon>Micromonosporaceae</taxon>
        <taxon>Paractinoplanes</taxon>
    </lineage>
</organism>